<dbReference type="OrthoDB" id="8951118at2759"/>
<dbReference type="GO" id="GO:0000785">
    <property type="term" value="C:chromatin"/>
    <property type="evidence" value="ECO:0007669"/>
    <property type="project" value="TreeGrafter"/>
</dbReference>
<evidence type="ECO:0000256" key="2">
    <source>
        <dbReference type="ARBA" id="ARBA00023242"/>
    </source>
</evidence>
<dbReference type="PROSITE" id="PS51183">
    <property type="entry name" value="JMJN"/>
    <property type="match status" value="1"/>
</dbReference>
<dbReference type="GO" id="GO:0010468">
    <property type="term" value="P:regulation of gene expression"/>
    <property type="evidence" value="ECO:0007669"/>
    <property type="project" value="TreeGrafter"/>
</dbReference>
<accession>A0A8J5D208</accession>
<dbReference type="EMBL" id="JACEEZ010001829">
    <property type="protein sequence ID" value="KAG0728806.1"/>
    <property type="molecule type" value="Genomic_DNA"/>
</dbReference>
<dbReference type="PANTHER" id="PTHR10694:SF113">
    <property type="entry name" value="PROTEIN JUMONJI"/>
    <property type="match status" value="1"/>
</dbReference>
<dbReference type="GO" id="GO:0006338">
    <property type="term" value="P:chromatin remodeling"/>
    <property type="evidence" value="ECO:0007669"/>
    <property type="project" value="TreeGrafter"/>
</dbReference>
<evidence type="ECO:0000313" key="6">
    <source>
        <dbReference type="EMBL" id="KAG0728806.1"/>
    </source>
</evidence>
<dbReference type="Proteomes" id="UP000770661">
    <property type="component" value="Unassembled WGS sequence"/>
</dbReference>
<dbReference type="GO" id="GO:0003677">
    <property type="term" value="F:DNA binding"/>
    <property type="evidence" value="ECO:0007669"/>
    <property type="project" value="InterPro"/>
</dbReference>
<sequence>MFLYPRSASRSSAPSTPASQHSQGFSGPSPGLVDKTLSDPNAGYTCDNTLLTRAPSFFPSEEEFTDPLEYIEKIRPEAEQFGLCRIVPPSNFKPECRVNDDMRFTGNNQYVQKMMHRWGPNARTLKAIRRCLAKQNIELTTNPLIGCMEIDLVRLYEVVEQHGGLMSVIENELWGKVADACRIPRSAQERITKLDSIYCKYLLPYATLSHSG</sequence>
<dbReference type="InterPro" id="IPR003349">
    <property type="entry name" value="JmjN"/>
</dbReference>
<comment type="caution">
    <text evidence="6">The sequence shown here is derived from an EMBL/GenBank/DDBJ whole genome shotgun (WGS) entry which is preliminary data.</text>
</comment>
<reference evidence="6" key="1">
    <citation type="submission" date="2020-07" db="EMBL/GenBank/DDBJ databases">
        <title>The High-quality genome of the commercially important snow crab, Chionoecetes opilio.</title>
        <authorList>
            <person name="Jeong J.-H."/>
            <person name="Ryu S."/>
        </authorList>
    </citation>
    <scope>NUCLEOTIDE SEQUENCE</scope>
    <source>
        <strain evidence="6">MADBK_172401_WGS</strain>
        <tissue evidence="6">Digestive gland</tissue>
    </source>
</reference>
<dbReference type="CDD" id="cd16870">
    <property type="entry name" value="ARID_JARD2"/>
    <property type="match status" value="1"/>
</dbReference>
<evidence type="ECO:0000256" key="1">
    <source>
        <dbReference type="ARBA" id="ARBA00004123"/>
    </source>
</evidence>
<dbReference type="GO" id="GO:0005634">
    <property type="term" value="C:nucleus"/>
    <property type="evidence" value="ECO:0007669"/>
    <property type="project" value="UniProtKB-SubCell"/>
</dbReference>
<dbReference type="SUPFAM" id="SSF46774">
    <property type="entry name" value="ARID-like"/>
    <property type="match status" value="1"/>
</dbReference>
<dbReference type="SMART" id="SM00501">
    <property type="entry name" value="BRIGHT"/>
    <property type="match status" value="1"/>
</dbReference>
<evidence type="ECO:0000259" key="5">
    <source>
        <dbReference type="PROSITE" id="PS51183"/>
    </source>
</evidence>
<comment type="subcellular location">
    <subcellularLocation>
        <location evidence="1">Nucleus</location>
    </subcellularLocation>
</comment>
<dbReference type="Gene3D" id="1.10.150.60">
    <property type="entry name" value="ARID DNA-binding domain"/>
    <property type="match status" value="1"/>
</dbReference>
<organism evidence="6 7">
    <name type="scientific">Chionoecetes opilio</name>
    <name type="common">Atlantic snow crab</name>
    <name type="synonym">Cancer opilio</name>
    <dbReference type="NCBI Taxonomy" id="41210"/>
    <lineage>
        <taxon>Eukaryota</taxon>
        <taxon>Metazoa</taxon>
        <taxon>Ecdysozoa</taxon>
        <taxon>Arthropoda</taxon>
        <taxon>Crustacea</taxon>
        <taxon>Multicrustacea</taxon>
        <taxon>Malacostraca</taxon>
        <taxon>Eumalacostraca</taxon>
        <taxon>Eucarida</taxon>
        <taxon>Decapoda</taxon>
        <taxon>Pleocyemata</taxon>
        <taxon>Brachyura</taxon>
        <taxon>Eubrachyura</taxon>
        <taxon>Majoidea</taxon>
        <taxon>Majidae</taxon>
        <taxon>Chionoecetes</taxon>
    </lineage>
</organism>
<dbReference type="Pfam" id="PF01388">
    <property type="entry name" value="ARID"/>
    <property type="match status" value="1"/>
</dbReference>
<dbReference type="SMART" id="SM01014">
    <property type="entry name" value="ARID"/>
    <property type="match status" value="1"/>
</dbReference>
<dbReference type="PROSITE" id="PS51011">
    <property type="entry name" value="ARID"/>
    <property type="match status" value="1"/>
</dbReference>
<evidence type="ECO:0000313" key="7">
    <source>
        <dbReference type="Proteomes" id="UP000770661"/>
    </source>
</evidence>
<dbReference type="InterPro" id="IPR001606">
    <property type="entry name" value="ARID_dom"/>
</dbReference>
<keyword evidence="7" id="KW-1185">Reference proteome</keyword>
<dbReference type="Pfam" id="PF02375">
    <property type="entry name" value="JmjN"/>
    <property type="match status" value="1"/>
</dbReference>
<feature type="domain" description="JmjN" evidence="5">
    <location>
        <begin position="54"/>
        <end position="95"/>
    </location>
</feature>
<feature type="compositionally biased region" description="Low complexity" evidence="3">
    <location>
        <begin position="1"/>
        <end position="19"/>
    </location>
</feature>
<keyword evidence="2" id="KW-0539">Nucleus</keyword>
<dbReference type="SMART" id="SM00545">
    <property type="entry name" value="JmjN"/>
    <property type="match status" value="1"/>
</dbReference>
<feature type="domain" description="ARID" evidence="4">
    <location>
        <begin position="118"/>
        <end position="210"/>
    </location>
</feature>
<dbReference type="PANTHER" id="PTHR10694">
    <property type="entry name" value="LYSINE-SPECIFIC DEMETHYLASE"/>
    <property type="match status" value="1"/>
</dbReference>
<dbReference type="InterPro" id="IPR036431">
    <property type="entry name" value="ARID_dom_sf"/>
</dbReference>
<proteinExistence type="predicted"/>
<protein>
    <submittedName>
        <fullName evidence="6">Protein Jumonji</fullName>
    </submittedName>
</protein>
<evidence type="ECO:0000256" key="3">
    <source>
        <dbReference type="SAM" id="MobiDB-lite"/>
    </source>
</evidence>
<evidence type="ECO:0000259" key="4">
    <source>
        <dbReference type="PROSITE" id="PS51011"/>
    </source>
</evidence>
<dbReference type="FunFam" id="1.10.150.60:FF:000012">
    <property type="entry name" value="Blast:Protein Jumonji"/>
    <property type="match status" value="1"/>
</dbReference>
<name>A0A8J5D208_CHIOP</name>
<feature type="region of interest" description="Disordered" evidence="3">
    <location>
        <begin position="1"/>
        <end position="38"/>
    </location>
</feature>
<gene>
    <name evidence="6" type="primary">JARID2</name>
    <name evidence="6" type="ORF">GWK47_031709</name>
</gene>
<dbReference type="AlphaFoldDB" id="A0A8J5D208"/>